<evidence type="ECO:0000256" key="2">
    <source>
        <dbReference type="ARBA" id="ARBA00022857"/>
    </source>
</evidence>
<dbReference type="GO" id="GO:0016491">
    <property type="term" value="F:oxidoreductase activity"/>
    <property type="evidence" value="ECO:0007669"/>
    <property type="project" value="UniProtKB-KW"/>
</dbReference>
<dbReference type="SUPFAM" id="SSF51735">
    <property type="entry name" value="NAD(P)-binding Rossmann-fold domains"/>
    <property type="match status" value="1"/>
</dbReference>
<evidence type="ECO:0000256" key="3">
    <source>
        <dbReference type="ARBA" id="ARBA00023002"/>
    </source>
</evidence>
<sequence>MQMIEPKRSGFHQTPVYNTNLNSRGVELRIDYPPTMTRIGIVTGASSGIGRASAIALSKAGWKLVLTARRLEQLKETALLCTNETLILAGDITDEPFIKGVFETAVSHFGRLDLLFNNAGISPRAAPIEELSLEAFQAVIHVNLTGSFLAAREAIKIFKSQTPQGGRIINNGSLSAHVPRPNTSPYACSKHAIAGLTKCISLEGRPFGITCTQLDIGNAKTDISDKHFTVGALQPNGTMLSEPTMDVEQVASTVVHIASMPPDVTMLEVNIMAAGAPYVGRG</sequence>
<reference evidence="5" key="1">
    <citation type="submission" date="2021-02" db="EMBL/GenBank/DDBJ databases">
        <title>Psilocybe cubensis genome.</title>
        <authorList>
            <person name="Mckernan K.J."/>
            <person name="Crawford S."/>
            <person name="Trippe A."/>
            <person name="Kane L.T."/>
            <person name="Mclaughlin S."/>
        </authorList>
    </citation>
    <scope>NUCLEOTIDE SEQUENCE [LARGE SCALE GENOMIC DNA]</scope>
    <source>
        <strain evidence="5">MGC-MH-2018</strain>
    </source>
</reference>
<dbReference type="PRINTS" id="PR00081">
    <property type="entry name" value="GDHRDH"/>
</dbReference>
<comment type="caution">
    <text evidence="5">The sequence shown here is derived from an EMBL/GenBank/DDBJ whole genome shotgun (WGS) entry which is preliminary data.</text>
</comment>
<proteinExistence type="inferred from homology"/>
<gene>
    <name evidence="5" type="ORF">JR316_012089</name>
</gene>
<keyword evidence="3" id="KW-0560">Oxidoreductase</keyword>
<protein>
    <recommendedName>
        <fullName evidence="6">Short-chain dehydrogenase/reductase SDR</fullName>
    </recommendedName>
</protein>
<dbReference type="CDD" id="cd05233">
    <property type="entry name" value="SDR_c"/>
    <property type="match status" value="1"/>
</dbReference>
<comment type="similarity">
    <text evidence="1 4">Belongs to the short-chain dehydrogenases/reductases (SDR) family.</text>
</comment>
<name>A0A8H8CF33_PSICU</name>
<evidence type="ECO:0000256" key="1">
    <source>
        <dbReference type="ARBA" id="ARBA00006484"/>
    </source>
</evidence>
<dbReference type="Gene3D" id="3.40.50.720">
    <property type="entry name" value="NAD(P)-binding Rossmann-like Domain"/>
    <property type="match status" value="1"/>
</dbReference>
<dbReference type="PANTHER" id="PTHR43669">
    <property type="entry name" value="5-KETO-D-GLUCONATE 5-REDUCTASE"/>
    <property type="match status" value="1"/>
</dbReference>
<dbReference type="InterPro" id="IPR002347">
    <property type="entry name" value="SDR_fam"/>
</dbReference>
<organism evidence="5">
    <name type="scientific">Psilocybe cubensis</name>
    <name type="common">Psychedelic mushroom</name>
    <name type="synonym">Stropharia cubensis</name>
    <dbReference type="NCBI Taxonomy" id="181762"/>
    <lineage>
        <taxon>Eukaryota</taxon>
        <taxon>Fungi</taxon>
        <taxon>Dikarya</taxon>
        <taxon>Basidiomycota</taxon>
        <taxon>Agaricomycotina</taxon>
        <taxon>Agaricomycetes</taxon>
        <taxon>Agaricomycetidae</taxon>
        <taxon>Agaricales</taxon>
        <taxon>Agaricineae</taxon>
        <taxon>Strophariaceae</taxon>
        <taxon>Psilocybe</taxon>
    </lineage>
</organism>
<dbReference type="PRINTS" id="PR00080">
    <property type="entry name" value="SDRFAMILY"/>
</dbReference>
<dbReference type="EMBL" id="JAFIQS010000016">
    <property type="protein sequence ID" value="KAG5163221.1"/>
    <property type="molecule type" value="Genomic_DNA"/>
</dbReference>
<dbReference type="AlphaFoldDB" id="A0A8H8CF33"/>
<evidence type="ECO:0000256" key="4">
    <source>
        <dbReference type="RuleBase" id="RU000363"/>
    </source>
</evidence>
<dbReference type="PROSITE" id="PS00061">
    <property type="entry name" value="ADH_SHORT"/>
    <property type="match status" value="1"/>
</dbReference>
<dbReference type="Pfam" id="PF00106">
    <property type="entry name" value="adh_short"/>
    <property type="match status" value="1"/>
</dbReference>
<evidence type="ECO:0008006" key="6">
    <source>
        <dbReference type="Google" id="ProtNLM"/>
    </source>
</evidence>
<keyword evidence="2" id="KW-0521">NADP</keyword>
<dbReference type="InterPro" id="IPR020904">
    <property type="entry name" value="Sc_DH/Rdtase_CS"/>
</dbReference>
<evidence type="ECO:0000313" key="5">
    <source>
        <dbReference type="EMBL" id="KAG5163221.1"/>
    </source>
</evidence>
<dbReference type="PANTHER" id="PTHR43669:SF3">
    <property type="entry name" value="ALCOHOL DEHYDROGENASE, PUTATIVE (AFU_ORTHOLOGUE AFUA_3G03445)-RELATED"/>
    <property type="match status" value="1"/>
</dbReference>
<dbReference type="InterPro" id="IPR036291">
    <property type="entry name" value="NAD(P)-bd_dom_sf"/>
</dbReference>
<accession>A0A8H8CF33</accession>